<dbReference type="EMBL" id="RKRE01000003">
    <property type="protein sequence ID" value="RPF43041.1"/>
    <property type="molecule type" value="Genomic_DNA"/>
</dbReference>
<name>A0A3N5BG68_9THEO</name>
<dbReference type="RefSeq" id="WP_123931868.1">
    <property type="nucleotide sequence ID" value="NZ_RKRE01000003.1"/>
</dbReference>
<gene>
    <name evidence="2" type="ORF">EDD75_2160</name>
</gene>
<proteinExistence type="predicted"/>
<sequence>MDELEKELGRLKEGIEKARRLREKAAGQKEVLEQRLREIEAEIRAEGVEPDRLEEEIARLEAEARQALAEVDRLIPWDLLRRVEENRNAGRK</sequence>
<protein>
    <submittedName>
        <fullName evidence="2">Uncharacterized protein</fullName>
    </submittedName>
</protein>
<reference evidence="2 3" key="1">
    <citation type="submission" date="2018-11" db="EMBL/GenBank/DDBJ databases">
        <title>Genomic Encyclopedia of Type Strains, Phase IV (KMG-IV): sequencing the most valuable type-strain genomes for metagenomic binning, comparative biology and taxonomic classification.</title>
        <authorList>
            <person name="Goeker M."/>
        </authorList>
    </citation>
    <scope>NUCLEOTIDE SEQUENCE [LARGE SCALE GENOMIC DNA]</scope>
    <source>
        <strain evidence="2 3">DSM 102936</strain>
    </source>
</reference>
<organism evidence="2 3">
    <name type="scientific">Thermodesulfitimonas autotrophica</name>
    <dbReference type="NCBI Taxonomy" id="1894989"/>
    <lineage>
        <taxon>Bacteria</taxon>
        <taxon>Bacillati</taxon>
        <taxon>Bacillota</taxon>
        <taxon>Clostridia</taxon>
        <taxon>Thermoanaerobacterales</taxon>
        <taxon>Thermoanaerobacteraceae</taxon>
        <taxon>Thermodesulfitimonas</taxon>
    </lineage>
</organism>
<keyword evidence="3" id="KW-1185">Reference proteome</keyword>
<dbReference type="AlphaFoldDB" id="A0A3N5BG68"/>
<evidence type="ECO:0000256" key="1">
    <source>
        <dbReference type="SAM" id="Coils"/>
    </source>
</evidence>
<evidence type="ECO:0000313" key="3">
    <source>
        <dbReference type="Proteomes" id="UP000282654"/>
    </source>
</evidence>
<comment type="caution">
    <text evidence="2">The sequence shown here is derived from an EMBL/GenBank/DDBJ whole genome shotgun (WGS) entry which is preliminary data.</text>
</comment>
<dbReference type="Proteomes" id="UP000282654">
    <property type="component" value="Unassembled WGS sequence"/>
</dbReference>
<evidence type="ECO:0000313" key="2">
    <source>
        <dbReference type="EMBL" id="RPF43041.1"/>
    </source>
</evidence>
<feature type="coiled-coil region" evidence="1">
    <location>
        <begin position="1"/>
        <end position="70"/>
    </location>
</feature>
<accession>A0A3N5BG68</accession>
<keyword evidence="1" id="KW-0175">Coiled coil</keyword>